<dbReference type="Pfam" id="PF14397">
    <property type="entry name" value="ATPgrasp_ST"/>
    <property type="match status" value="1"/>
</dbReference>
<evidence type="ECO:0000313" key="3">
    <source>
        <dbReference type="Proteomes" id="UP000236735"/>
    </source>
</evidence>
<dbReference type="SUPFAM" id="SSF56059">
    <property type="entry name" value="Glutathione synthetase ATP-binding domain-like"/>
    <property type="match status" value="1"/>
</dbReference>
<gene>
    <name evidence="2" type="ORF">SAMN05216354_1788</name>
</gene>
<dbReference type="InterPro" id="IPR039523">
    <property type="entry name" value="RimK-rel_E_lig_ATP-grasp"/>
</dbReference>
<evidence type="ECO:0000313" key="2">
    <source>
        <dbReference type="EMBL" id="SEF83189.1"/>
    </source>
</evidence>
<dbReference type="Proteomes" id="UP000236735">
    <property type="component" value="Unassembled WGS sequence"/>
</dbReference>
<dbReference type="RefSeq" id="WP_103915720.1">
    <property type="nucleotide sequence ID" value="NZ_FNUV01000004.1"/>
</dbReference>
<feature type="domain" description="Alpha-L-glutamate ligase-related protein ATP-grasp" evidence="1">
    <location>
        <begin position="185"/>
        <end position="351"/>
    </location>
</feature>
<organism evidence="2 3">
    <name type="scientific">Xylanibacter ruminicola</name>
    <name type="common">Prevotella ruminicola</name>
    <dbReference type="NCBI Taxonomy" id="839"/>
    <lineage>
        <taxon>Bacteria</taxon>
        <taxon>Pseudomonadati</taxon>
        <taxon>Bacteroidota</taxon>
        <taxon>Bacteroidia</taxon>
        <taxon>Bacteroidales</taxon>
        <taxon>Prevotellaceae</taxon>
        <taxon>Xylanibacter</taxon>
    </lineage>
</organism>
<dbReference type="EMBL" id="FNUV01000004">
    <property type="protein sequence ID" value="SEF83189.1"/>
    <property type="molecule type" value="Genomic_DNA"/>
</dbReference>
<proteinExistence type="predicted"/>
<protein>
    <submittedName>
        <fullName evidence="2">Sugar-transfer associated ATP-grasp</fullName>
    </submittedName>
</protein>
<sequence length="360" mass="41541">MSIIRRIIKKIIPSFILKEYRIIRFDESQIIYRGSAYKNFLQEAVAAARPNVYGKAKQTLLKDIKKVYLTDGTRPDEYLLYNYDSKDKKERDQYMPQRLKDAILCSYYGDKTAIVIGEMRDKYFFYKLVKPYFKRDVTKVESDDDRDAFNVFCNKHPRFICKIINGGCGVGVRVEEVQNEKQINGLFKELIQQGGWIIEELIQQDPSISAFNSSSVNTVRFPSFKHGNKIVQKYPCIRFGRKGSIVDNAGQGGVFASIDIETGTIITNGFDELGHEYECHPDSKIRFNGFAIPRWNELLEEAKQAHMSLSEKQVYVAFDFALSAKGWVIVEANWGDFVLQQTALKRGLKKEFIQMLKGYE</sequence>
<name>A0A1H5V777_XYLRU</name>
<dbReference type="AlphaFoldDB" id="A0A1H5V777"/>
<evidence type="ECO:0000259" key="1">
    <source>
        <dbReference type="Pfam" id="PF14397"/>
    </source>
</evidence>
<reference evidence="2 3" key="1">
    <citation type="submission" date="2016-10" db="EMBL/GenBank/DDBJ databases">
        <authorList>
            <person name="de Groot N.N."/>
        </authorList>
    </citation>
    <scope>NUCLEOTIDE SEQUENCE [LARGE SCALE GENOMIC DNA]</scope>
    <source>
        <strain evidence="2 3">AR32</strain>
    </source>
</reference>
<accession>A0A1H5V777</accession>